<dbReference type="InterPro" id="IPR000160">
    <property type="entry name" value="GGDEF_dom"/>
</dbReference>
<dbReference type="EMBL" id="SOQX01000007">
    <property type="protein sequence ID" value="TDX99630.1"/>
    <property type="molecule type" value="Genomic_DNA"/>
</dbReference>
<dbReference type="GO" id="GO:0052621">
    <property type="term" value="F:diguanylate cyclase activity"/>
    <property type="evidence" value="ECO:0007669"/>
    <property type="project" value="UniProtKB-EC"/>
</dbReference>
<dbReference type="SMART" id="SM00267">
    <property type="entry name" value="GGDEF"/>
    <property type="match status" value="1"/>
</dbReference>
<sequence>MRKKLESKQIIIVNAVVVLLFIVILVTVNLFHFNHLNSNLSSINEIYNTKLEIITRMSRIVRDRSLTMLNMHLSNDIWHIDEQYMRFNQLAPEFIQLRERLRQQPMAPDEQAELDRCLALIRKTQPLQERIVQRIYDGRDAQVLDDIMYEDMPLESRLWEGFNRLDRIVRNNAEQARQVANEEFKNSLYIIISVAAVLALLTVLLMKHALRRLQLIETRLIDRAELLSWDATHDPLTNIWNRRFLEHRVNQLINGDYPPEPRHVLVYIDLDNFKPINDIYGHFLGDDFLRAIALCVEACIRKNDTLARIGGDEFAILLENCTGEKASAIAECVRSAISNCTITYDGQPIRNGGCSIGIAVFDEHLENFQNLLKQADHACYDAKRAGGNRISYADRN</sequence>
<evidence type="ECO:0000256" key="2">
    <source>
        <dbReference type="ARBA" id="ARBA00012528"/>
    </source>
</evidence>
<dbReference type="InterPro" id="IPR050469">
    <property type="entry name" value="Diguanylate_Cyclase"/>
</dbReference>
<protein>
    <recommendedName>
        <fullName evidence="2">diguanylate cyclase</fullName>
        <ecNumber evidence="2">2.7.7.65</ecNumber>
    </recommendedName>
</protein>
<keyword evidence="4" id="KW-0472">Membrane</keyword>
<evidence type="ECO:0000256" key="3">
    <source>
        <dbReference type="ARBA" id="ARBA00034247"/>
    </source>
</evidence>
<dbReference type="SUPFAM" id="SSF55073">
    <property type="entry name" value="Nucleotide cyclase"/>
    <property type="match status" value="1"/>
</dbReference>
<dbReference type="Pfam" id="PF00990">
    <property type="entry name" value="GGDEF"/>
    <property type="match status" value="1"/>
</dbReference>
<dbReference type="Gene3D" id="3.30.70.270">
    <property type="match status" value="1"/>
</dbReference>
<feature type="domain" description="GGDEF" evidence="5">
    <location>
        <begin position="261"/>
        <end position="395"/>
    </location>
</feature>
<reference evidence="6 7" key="1">
    <citation type="submission" date="2019-03" db="EMBL/GenBank/DDBJ databases">
        <title>Genomic Encyclopedia of Type Strains, Phase IV (KMG-IV): sequencing the most valuable type-strain genomes for metagenomic binning, comparative biology and taxonomic classification.</title>
        <authorList>
            <person name="Goeker M."/>
        </authorList>
    </citation>
    <scope>NUCLEOTIDE SEQUENCE [LARGE SCALE GENOMIC DNA]</scope>
    <source>
        <strain evidence="6 7">DSM 16326</strain>
    </source>
</reference>
<organism evidence="6 7">
    <name type="scientific">Thiohalophilus thiocyanatoxydans</name>
    <dbReference type="NCBI Taxonomy" id="381308"/>
    <lineage>
        <taxon>Bacteria</taxon>
        <taxon>Pseudomonadati</taxon>
        <taxon>Pseudomonadota</taxon>
        <taxon>Gammaproteobacteria</taxon>
        <taxon>Thiohalomonadales</taxon>
        <taxon>Thiohalophilaceae</taxon>
        <taxon>Thiohalophilus</taxon>
    </lineage>
</organism>
<dbReference type="OrthoDB" id="9787514at2"/>
<dbReference type="InterPro" id="IPR043128">
    <property type="entry name" value="Rev_trsase/Diguanyl_cyclase"/>
</dbReference>
<name>A0A4R8IGD5_9GAMM</name>
<dbReference type="InterPro" id="IPR029787">
    <property type="entry name" value="Nucleotide_cyclase"/>
</dbReference>
<keyword evidence="4" id="KW-1133">Transmembrane helix</keyword>
<evidence type="ECO:0000313" key="6">
    <source>
        <dbReference type="EMBL" id="TDX99630.1"/>
    </source>
</evidence>
<dbReference type="CDD" id="cd01949">
    <property type="entry name" value="GGDEF"/>
    <property type="match status" value="1"/>
</dbReference>
<feature type="transmembrane region" description="Helical" evidence="4">
    <location>
        <begin position="12"/>
        <end position="33"/>
    </location>
</feature>
<dbReference type="FunFam" id="3.30.70.270:FF:000001">
    <property type="entry name" value="Diguanylate cyclase domain protein"/>
    <property type="match status" value="1"/>
</dbReference>
<accession>A0A4R8IGD5</accession>
<evidence type="ECO:0000259" key="5">
    <source>
        <dbReference type="PROSITE" id="PS50887"/>
    </source>
</evidence>
<evidence type="ECO:0000256" key="4">
    <source>
        <dbReference type="SAM" id="Phobius"/>
    </source>
</evidence>
<dbReference type="NCBIfam" id="TIGR00254">
    <property type="entry name" value="GGDEF"/>
    <property type="match status" value="1"/>
</dbReference>
<feature type="transmembrane region" description="Helical" evidence="4">
    <location>
        <begin position="187"/>
        <end position="206"/>
    </location>
</feature>
<dbReference type="Proteomes" id="UP000294914">
    <property type="component" value="Unassembled WGS sequence"/>
</dbReference>
<dbReference type="PROSITE" id="PS50887">
    <property type="entry name" value="GGDEF"/>
    <property type="match status" value="1"/>
</dbReference>
<comment type="caution">
    <text evidence="6">The sequence shown here is derived from an EMBL/GenBank/DDBJ whole genome shotgun (WGS) entry which is preliminary data.</text>
</comment>
<comment type="catalytic activity">
    <reaction evidence="3">
        <text>2 GTP = 3',3'-c-di-GMP + 2 diphosphate</text>
        <dbReference type="Rhea" id="RHEA:24898"/>
        <dbReference type="ChEBI" id="CHEBI:33019"/>
        <dbReference type="ChEBI" id="CHEBI:37565"/>
        <dbReference type="ChEBI" id="CHEBI:58805"/>
        <dbReference type="EC" id="2.7.7.65"/>
    </reaction>
</comment>
<dbReference type="AlphaFoldDB" id="A0A4R8IGD5"/>
<proteinExistence type="predicted"/>
<evidence type="ECO:0000256" key="1">
    <source>
        <dbReference type="ARBA" id="ARBA00001946"/>
    </source>
</evidence>
<comment type="cofactor">
    <cofactor evidence="1">
        <name>Mg(2+)</name>
        <dbReference type="ChEBI" id="CHEBI:18420"/>
    </cofactor>
</comment>
<dbReference type="PANTHER" id="PTHR45138:SF9">
    <property type="entry name" value="DIGUANYLATE CYCLASE DGCM-RELATED"/>
    <property type="match status" value="1"/>
</dbReference>
<evidence type="ECO:0000313" key="7">
    <source>
        <dbReference type="Proteomes" id="UP000294914"/>
    </source>
</evidence>
<keyword evidence="7" id="KW-1185">Reference proteome</keyword>
<dbReference type="PANTHER" id="PTHR45138">
    <property type="entry name" value="REGULATORY COMPONENTS OF SENSORY TRANSDUCTION SYSTEM"/>
    <property type="match status" value="1"/>
</dbReference>
<keyword evidence="4" id="KW-0812">Transmembrane</keyword>
<dbReference type="RefSeq" id="WP_134084859.1">
    <property type="nucleotide sequence ID" value="NZ_SOQX01000007.1"/>
</dbReference>
<gene>
    <name evidence="6" type="ORF">EDC23_2415</name>
</gene>
<dbReference type="EC" id="2.7.7.65" evidence="2"/>